<feature type="domain" description="HTH gntR-type" evidence="4">
    <location>
        <begin position="17"/>
        <end position="87"/>
    </location>
</feature>
<dbReference type="SUPFAM" id="SSF46785">
    <property type="entry name" value="Winged helix' DNA-binding domain"/>
    <property type="match status" value="1"/>
</dbReference>
<evidence type="ECO:0000256" key="1">
    <source>
        <dbReference type="ARBA" id="ARBA00023015"/>
    </source>
</evidence>
<reference evidence="5 6" key="1">
    <citation type="submission" date="2020-08" db="EMBL/GenBank/DDBJ databases">
        <title>Sequencing the genomes of 1000 actinobacteria strains.</title>
        <authorList>
            <person name="Klenk H.-P."/>
        </authorList>
    </citation>
    <scope>NUCLEOTIDE SEQUENCE [LARGE SCALE GENOMIC DNA]</scope>
    <source>
        <strain evidence="5 6">DSM 23889</strain>
    </source>
</reference>
<dbReference type="EMBL" id="JACHBS010000001">
    <property type="protein sequence ID" value="MBB5618299.1"/>
    <property type="molecule type" value="Genomic_DNA"/>
</dbReference>
<dbReference type="AlphaFoldDB" id="A0A840XQU2"/>
<evidence type="ECO:0000313" key="5">
    <source>
        <dbReference type="EMBL" id="MBB5618299.1"/>
    </source>
</evidence>
<protein>
    <submittedName>
        <fullName evidence="5">DNA-binding FadR family transcriptional regulator</fullName>
    </submittedName>
</protein>
<dbReference type="Gene3D" id="1.20.120.530">
    <property type="entry name" value="GntR ligand-binding domain-like"/>
    <property type="match status" value="1"/>
</dbReference>
<dbReference type="SMART" id="SM00895">
    <property type="entry name" value="FCD"/>
    <property type="match status" value="1"/>
</dbReference>
<keyword evidence="3" id="KW-0804">Transcription</keyword>
<dbReference type="Pfam" id="PF07729">
    <property type="entry name" value="FCD"/>
    <property type="match status" value="1"/>
</dbReference>
<dbReference type="RefSeq" id="WP_153982255.1">
    <property type="nucleotide sequence ID" value="NZ_BAAANZ010000002.1"/>
</dbReference>
<keyword evidence="2 5" id="KW-0238">DNA-binding</keyword>
<proteinExistence type="predicted"/>
<gene>
    <name evidence="5" type="ORF">BJ959_001795</name>
</gene>
<evidence type="ECO:0000256" key="2">
    <source>
        <dbReference type="ARBA" id="ARBA00023125"/>
    </source>
</evidence>
<evidence type="ECO:0000256" key="3">
    <source>
        <dbReference type="ARBA" id="ARBA00023163"/>
    </source>
</evidence>
<evidence type="ECO:0000313" key="6">
    <source>
        <dbReference type="Proteomes" id="UP000552883"/>
    </source>
</evidence>
<dbReference type="Pfam" id="PF00392">
    <property type="entry name" value="GntR"/>
    <property type="match status" value="1"/>
</dbReference>
<name>A0A840XQU2_9MICO</name>
<dbReference type="InterPro" id="IPR036388">
    <property type="entry name" value="WH-like_DNA-bd_sf"/>
</dbReference>
<sequence length="246" mass="26623">MVQEHGPLPFSDEASPSAGGAAVAERILSSISLGLLTVGERLPPEVELAQQFGVAVNTLRKGLSELRDREIVVTRRGRSGGTFIVRAPFPSPDEVRERLRESSLVDLRDLRDEQVAVGSAIARLAATRAWGTSIERLAALAARVTRAATAAEAASADSRFHIELAVLAQSPRLLRAEVRIQSEMAPLHWILSDFEQTRSVVESDHESVIRAVRANDGTAAALAMSEHLQHDGVRMMDAKLSIDPDL</sequence>
<dbReference type="GO" id="GO:0003700">
    <property type="term" value="F:DNA-binding transcription factor activity"/>
    <property type="evidence" value="ECO:0007669"/>
    <property type="project" value="InterPro"/>
</dbReference>
<dbReference type="InterPro" id="IPR008920">
    <property type="entry name" value="TF_FadR/GntR_C"/>
</dbReference>
<keyword evidence="1" id="KW-0805">Transcription regulation</keyword>
<evidence type="ECO:0000259" key="4">
    <source>
        <dbReference type="PROSITE" id="PS50949"/>
    </source>
</evidence>
<dbReference type="PROSITE" id="PS50949">
    <property type="entry name" value="HTH_GNTR"/>
    <property type="match status" value="1"/>
</dbReference>
<dbReference type="SMART" id="SM00345">
    <property type="entry name" value="HTH_GNTR"/>
    <property type="match status" value="1"/>
</dbReference>
<dbReference type="GO" id="GO:0003677">
    <property type="term" value="F:DNA binding"/>
    <property type="evidence" value="ECO:0007669"/>
    <property type="project" value="UniProtKB-KW"/>
</dbReference>
<organism evidence="5 6">
    <name type="scientific">Microcella frigidaquae</name>
    <dbReference type="NCBI Taxonomy" id="424758"/>
    <lineage>
        <taxon>Bacteria</taxon>
        <taxon>Bacillati</taxon>
        <taxon>Actinomycetota</taxon>
        <taxon>Actinomycetes</taxon>
        <taxon>Micrococcales</taxon>
        <taxon>Microbacteriaceae</taxon>
        <taxon>Microcella</taxon>
    </lineage>
</organism>
<dbReference type="CDD" id="cd07377">
    <property type="entry name" value="WHTH_GntR"/>
    <property type="match status" value="1"/>
</dbReference>
<dbReference type="Proteomes" id="UP000552883">
    <property type="component" value="Unassembled WGS sequence"/>
</dbReference>
<dbReference type="Gene3D" id="1.10.10.10">
    <property type="entry name" value="Winged helix-like DNA-binding domain superfamily/Winged helix DNA-binding domain"/>
    <property type="match status" value="1"/>
</dbReference>
<dbReference type="InterPro" id="IPR036390">
    <property type="entry name" value="WH_DNA-bd_sf"/>
</dbReference>
<dbReference type="PANTHER" id="PTHR43537">
    <property type="entry name" value="TRANSCRIPTIONAL REGULATOR, GNTR FAMILY"/>
    <property type="match status" value="1"/>
</dbReference>
<comment type="caution">
    <text evidence="5">The sequence shown here is derived from an EMBL/GenBank/DDBJ whole genome shotgun (WGS) entry which is preliminary data.</text>
</comment>
<keyword evidence="6" id="KW-1185">Reference proteome</keyword>
<dbReference type="InterPro" id="IPR011711">
    <property type="entry name" value="GntR_C"/>
</dbReference>
<dbReference type="PANTHER" id="PTHR43537:SF5">
    <property type="entry name" value="UXU OPERON TRANSCRIPTIONAL REGULATOR"/>
    <property type="match status" value="1"/>
</dbReference>
<dbReference type="InterPro" id="IPR000524">
    <property type="entry name" value="Tscrpt_reg_HTH_GntR"/>
</dbReference>
<dbReference type="SUPFAM" id="SSF48008">
    <property type="entry name" value="GntR ligand-binding domain-like"/>
    <property type="match status" value="1"/>
</dbReference>
<accession>A0A840XQU2</accession>
<dbReference type="OrthoDB" id="9784718at2"/>